<dbReference type="InterPro" id="IPR050287">
    <property type="entry name" value="MTA/SAH_deaminase"/>
</dbReference>
<dbReference type="SUPFAM" id="SSF51556">
    <property type="entry name" value="Metallo-dependent hydrolases"/>
    <property type="match status" value="1"/>
</dbReference>
<feature type="domain" description="Amidohydrolase-related" evidence="3">
    <location>
        <begin position="116"/>
        <end position="464"/>
    </location>
</feature>
<dbReference type="SUPFAM" id="SSF51338">
    <property type="entry name" value="Composite domain of metallo-dependent hydrolases"/>
    <property type="match status" value="1"/>
</dbReference>
<keyword evidence="5" id="KW-1185">Reference proteome</keyword>
<evidence type="ECO:0000313" key="4">
    <source>
        <dbReference type="EMBL" id="RXF75294.1"/>
    </source>
</evidence>
<comment type="similarity">
    <text evidence="1">Belongs to the metallo-dependent hydrolases superfamily. ATZ/TRZ family.</text>
</comment>
<dbReference type="AlphaFoldDB" id="A0A4Q0MNF8"/>
<proteinExistence type="inferred from homology"/>
<evidence type="ECO:0000259" key="3">
    <source>
        <dbReference type="Pfam" id="PF01979"/>
    </source>
</evidence>
<dbReference type="Gene3D" id="3.20.20.140">
    <property type="entry name" value="Metal-dependent hydrolases"/>
    <property type="match status" value="1"/>
</dbReference>
<dbReference type="Proteomes" id="UP000289708">
    <property type="component" value="Unassembled WGS sequence"/>
</dbReference>
<dbReference type="OrthoDB" id="9796020at2"/>
<accession>A0A4Q0MNF8</accession>
<dbReference type="PANTHER" id="PTHR43794">
    <property type="entry name" value="AMINOHYDROLASE SSNA-RELATED"/>
    <property type="match status" value="1"/>
</dbReference>
<gene>
    <name evidence="4" type="ORF">EK403_00025</name>
</gene>
<dbReference type="Pfam" id="PF01979">
    <property type="entry name" value="Amidohydro_1"/>
    <property type="match status" value="1"/>
</dbReference>
<organism evidence="4 5">
    <name type="scientific">Hansschlegelia zhihuaiae</name>
    <dbReference type="NCBI Taxonomy" id="405005"/>
    <lineage>
        <taxon>Bacteria</taxon>
        <taxon>Pseudomonadati</taxon>
        <taxon>Pseudomonadota</taxon>
        <taxon>Alphaproteobacteria</taxon>
        <taxon>Hyphomicrobiales</taxon>
        <taxon>Methylopilaceae</taxon>
        <taxon>Hansschlegelia</taxon>
    </lineage>
</organism>
<dbReference type="EMBL" id="RYFI01000001">
    <property type="protein sequence ID" value="RXF75294.1"/>
    <property type="molecule type" value="Genomic_DNA"/>
</dbReference>
<dbReference type="Gene3D" id="2.30.40.10">
    <property type="entry name" value="Urease, subunit C, domain 1"/>
    <property type="match status" value="1"/>
</dbReference>
<protein>
    <submittedName>
        <fullName evidence="4">Amidohydrolase</fullName>
    </submittedName>
</protein>
<dbReference type="InterPro" id="IPR006680">
    <property type="entry name" value="Amidohydro-rel"/>
</dbReference>
<dbReference type="InterPro" id="IPR011059">
    <property type="entry name" value="Metal-dep_hydrolase_composite"/>
</dbReference>
<sequence>MSDHDHEVPGHDHHDCCGGATRRGVLGAGLAVGAGAFLSQIVSGEVKAAPSDATLSALARAGSSAPILLKGGIVLSMDPKVGNFEKGDVLIRNGKIKAVGPKIDAHALEIDARGMIVMPGFIDTHHHQYETALRSILADGLLSSTEDMPVSYISLIQGVYTPLYTPDDAYMSVLVASLSQLNNGTTTTVDTSQVNNSPEHTDAMVKALRDSGRRALFAYSGGVGPDAKFPQDIVRVKEQYFSSKDQLLTLGLGTGTDQTLWALARSIDVPIISHIVGPFGSEPGLMAAYKAGAMGPDNEYIHCTELSDDMWKAIADTGGKVSIGPAIEMQMRHGMPPFLKALSLKVPLSLSVDVECNMTADMFTIMRSAFTLQRALVNQKRLNGQTRTQPLLTCNDTIKLATLGGADCAHLADKVGSLTPGKEADVILLNANLINVFPLNNAPGAVVTLMDTSNVDTVFVAGKLKKWRGRLVDVDIGALRRRIDASRDSLLAKAGLSLDLFGSCCQAKGALD</sequence>
<evidence type="ECO:0000256" key="1">
    <source>
        <dbReference type="ARBA" id="ARBA00006745"/>
    </source>
</evidence>
<evidence type="ECO:0000256" key="2">
    <source>
        <dbReference type="ARBA" id="ARBA00022801"/>
    </source>
</evidence>
<evidence type="ECO:0000313" key="5">
    <source>
        <dbReference type="Proteomes" id="UP000289708"/>
    </source>
</evidence>
<comment type="caution">
    <text evidence="4">The sequence shown here is derived from an EMBL/GenBank/DDBJ whole genome shotgun (WGS) entry which is preliminary data.</text>
</comment>
<dbReference type="InterPro" id="IPR006311">
    <property type="entry name" value="TAT_signal"/>
</dbReference>
<dbReference type="PANTHER" id="PTHR43794:SF11">
    <property type="entry name" value="AMIDOHYDROLASE-RELATED DOMAIN-CONTAINING PROTEIN"/>
    <property type="match status" value="1"/>
</dbReference>
<dbReference type="InterPro" id="IPR032466">
    <property type="entry name" value="Metal_Hydrolase"/>
</dbReference>
<reference evidence="4 5" key="1">
    <citation type="submission" date="2018-12" db="EMBL/GenBank/DDBJ databases">
        <title>bacterium Hansschlegelia zhihuaiae S113.</title>
        <authorList>
            <person name="He J."/>
        </authorList>
    </citation>
    <scope>NUCLEOTIDE SEQUENCE [LARGE SCALE GENOMIC DNA]</scope>
    <source>
        <strain evidence="4 5">S 113</strain>
    </source>
</reference>
<dbReference type="NCBIfam" id="NF006056">
    <property type="entry name" value="PRK08204.1"/>
    <property type="match status" value="1"/>
</dbReference>
<dbReference type="GO" id="GO:0016810">
    <property type="term" value="F:hydrolase activity, acting on carbon-nitrogen (but not peptide) bonds"/>
    <property type="evidence" value="ECO:0007669"/>
    <property type="project" value="InterPro"/>
</dbReference>
<name>A0A4Q0MNF8_9HYPH</name>
<keyword evidence="2 4" id="KW-0378">Hydrolase</keyword>
<dbReference type="PROSITE" id="PS51318">
    <property type="entry name" value="TAT"/>
    <property type="match status" value="1"/>
</dbReference>
<dbReference type="RefSeq" id="WP_128775473.1">
    <property type="nucleotide sequence ID" value="NZ_RYFI01000001.1"/>
</dbReference>